<keyword evidence="7 9" id="KW-0406">Ion transport</keyword>
<reference evidence="13 14" key="1">
    <citation type="submission" date="2020-08" db="EMBL/GenBank/DDBJ databases">
        <authorList>
            <person name="Hejnol A."/>
        </authorList>
    </citation>
    <scope>NUCLEOTIDE SEQUENCE [LARGE SCALE GENOMIC DNA]</scope>
</reference>
<sequence>MSEDTAQDVKGDAPTFFIEDANENCIGEYPRLLCELLEFDYEKDVWKEKSRLIKFEETVEEGGERWSKPHVAALSLEAVHQSKEVLENAILLQDIQAENYKDFTEKLFAKLESDTDLKEEQLEELGKLLYKKHRHLKGRYKKLGDGGSGTNTPSDNRSPAPIRSSRTDPVLKPSQLGVTGISQKPSMSDLLEHLDSRKDDEIFTPNKKFAKHLPKNCEAADVLVGHADFLDEPICLWIRLKEPKILKETLTEVLVPTRFFILFLGPKLMYDYKEIGRVMATMLADSYFRPCAFSAQTKDDLLEGFQESIEAGTALPPGQWDRSLRIEPPSNLPSHPIRKRPSKNSIAKDKESIQYEDTEDHAEEHGDATLVRSGRLFGGLVQDIKRKAPHYLSDFKDALHPQCLASVIFIYIACLSPIITFGGLQGAATDNYLAAMEGILSGAICGVIYVLFCGQPLTVLGATGPMLVFETILFRLCKTFGWYFLSMRLWVGVWSGLFIIIICALDLSALVTYITRFTEEAFATLICIIFIQQAISKLLSIRKEYGVNTDPFNVEKSQCYCFPKPNSTLISHFNITTTSMPYTTASLENATMPTGPTLIPTLLATKQKCLDIGGNPVGDGCNYVPNVFFFSVLLFIVMFTVSITLKSFRNSPFFPSKVRQIVSDFNVVIGVIISVLIDWLVGLDTPKLKVPEQFKPTRWEDRGWIVPALGGNPWYTILIAIVPALLCTILIFLDQQITAVIVNRKENKLKKGGGYHLDIFILSIITILTSVMGLPWFVAATVRAMTHVNSLRVESEAAAPGEKPEFYGIRENRVTMLLVSILIGLSVQLTTVFKMIPMPVLYGVFMYMGVGALRGLQLVDRLLLLFMPQKHQPEYNFLKKVKTWRVHLFTLIQCICLGLLWVVKAIKVTSIAFPLMILLICVVRKLMERCFTQSELGALDNILPQDNSKKDKKKR</sequence>
<dbReference type="GO" id="GO:0051453">
    <property type="term" value="P:regulation of intracellular pH"/>
    <property type="evidence" value="ECO:0007669"/>
    <property type="project" value="TreeGrafter"/>
</dbReference>
<feature type="transmembrane region" description="Helical" evidence="9">
    <location>
        <begin position="814"/>
        <end position="833"/>
    </location>
</feature>
<keyword evidence="8 9" id="KW-0472">Membrane</keyword>
<evidence type="ECO:0000256" key="9">
    <source>
        <dbReference type="RuleBase" id="RU362035"/>
    </source>
</evidence>
<feature type="transmembrane region" description="Helical" evidence="9">
    <location>
        <begin position="627"/>
        <end position="645"/>
    </location>
</feature>
<dbReference type="GO" id="GO:0005452">
    <property type="term" value="F:solute:inorganic anion antiporter activity"/>
    <property type="evidence" value="ECO:0007669"/>
    <property type="project" value="InterPro"/>
</dbReference>
<feature type="domain" description="Band 3 cytoplasmic" evidence="12">
    <location>
        <begin position="35"/>
        <end position="321"/>
    </location>
</feature>
<feature type="transmembrane region" description="Helical" evidence="9">
    <location>
        <begin position="489"/>
        <end position="514"/>
    </location>
</feature>
<dbReference type="InterPro" id="IPR003020">
    <property type="entry name" value="HCO3_transpt_euk"/>
</dbReference>
<feature type="transmembrane region" description="Helical" evidence="9">
    <location>
        <begin position="404"/>
        <end position="424"/>
    </location>
</feature>
<feature type="transmembrane region" description="Helical" evidence="9">
    <location>
        <begin position="458"/>
        <end position="477"/>
    </location>
</feature>
<feature type="transmembrane region" description="Helical" evidence="9">
    <location>
        <begin position="714"/>
        <end position="733"/>
    </location>
</feature>
<dbReference type="Proteomes" id="UP000549394">
    <property type="component" value="Unassembled WGS sequence"/>
</dbReference>
<feature type="region of interest" description="Disordered" evidence="10">
    <location>
        <begin position="140"/>
        <end position="182"/>
    </location>
</feature>
<evidence type="ECO:0000256" key="6">
    <source>
        <dbReference type="ARBA" id="ARBA00022989"/>
    </source>
</evidence>
<dbReference type="PRINTS" id="PR01232">
    <property type="entry name" value="NAHCO3TRSPRT"/>
</dbReference>
<gene>
    <name evidence="13" type="ORF">DGYR_LOCUS12694</name>
</gene>
<dbReference type="Gene3D" id="3.40.930.10">
    <property type="entry name" value="Mannitol-specific EII, Chain A"/>
    <property type="match status" value="1"/>
</dbReference>
<dbReference type="GO" id="GO:0008510">
    <property type="term" value="F:sodium:bicarbonate symporter activity"/>
    <property type="evidence" value="ECO:0007669"/>
    <property type="project" value="TreeGrafter"/>
</dbReference>
<feature type="region of interest" description="Disordered" evidence="10">
    <location>
        <begin position="313"/>
        <end position="365"/>
    </location>
</feature>
<keyword evidence="4" id="KW-1003">Cell membrane</keyword>
<dbReference type="InterPro" id="IPR003024">
    <property type="entry name" value="Na/HCO3_transpt"/>
</dbReference>
<feature type="transmembrane region" description="Helical" evidence="9">
    <location>
        <begin position="884"/>
        <end position="903"/>
    </location>
</feature>
<dbReference type="PANTHER" id="PTHR11453">
    <property type="entry name" value="ANION EXCHANGE PROTEIN"/>
    <property type="match status" value="1"/>
</dbReference>
<comment type="caution">
    <text evidence="13">The sequence shown here is derived from an EMBL/GenBank/DDBJ whole genome shotgun (WGS) entry which is preliminary data.</text>
</comment>
<dbReference type="FunFam" id="1.10.287.570:FF:000001">
    <property type="entry name" value="Anion exchange protein"/>
    <property type="match status" value="1"/>
</dbReference>
<evidence type="ECO:0000256" key="1">
    <source>
        <dbReference type="ARBA" id="ARBA00004554"/>
    </source>
</evidence>
<evidence type="ECO:0000259" key="11">
    <source>
        <dbReference type="Pfam" id="PF00955"/>
    </source>
</evidence>
<feature type="transmembrane region" description="Helical" evidence="9">
    <location>
        <begin position="665"/>
        <end position="682"/>
    </location>
</feature>
<feature type="transmembrane region" description="Helical" evidence="9">
    <location>
        <begin position="840"/>
        <end position="864"/>
    </location>
</feature>
<keyword evidence="5 9" id="KW-0812">Transmembrane</keyword>
<name>A0A7I8WAZ3_9ANNE</name>
<dbReference type="GO" id="GO:0016323">
    <property type="term" value="C:basolateral plasma membrane"/>
    <property type="evidence" value="ECO:0007669"/>
    <property type="project" value="UniProtKB-SubCell"/>
</dbReference>
<dbReference type="PANTHER" id="PTHR11453:SF36">
    <property type="entry name" value="ANION EXCHANGE PROTEIN"/>
    <property type="match status" value="1"/>
</dbReference>
<evidence type="ECO:0000256" key="4">
    <source>
        <dbReference type="ARBA" id="ARBA00022475"/>
    </source>
</evidence>
<feature type="transmembrane region" description="Helical" evidence="9">
    <location>
        <begin position="754"/>
        <end position="778"/>
    </location>
</feature>
<dbReference type="Gene3D" id="1.10.287.570">
    <property type="entry name" value="Helical hairpin bin"/>
    <property type="match status" value="1"/>
</dbReference>
<dbReference type="EMBL" id="CAJFCJ010000025">
    <property type="protein sequence ID" value="CAD5125303.1"/>
    <property type="molecule type" value="Genomic_DNA"/>
</dbReference>
<keyword evidence="6 9" id="KW-1133">Transmembrane helix</keyword>
<keyword evidence="14" id="KW-1185">Reference proteome</keyword>
<dbReference type="SUPFAM" id="SSF55804">
    <property type="entry name" value="Phoshotransferase/anion transport protein"/>
    <property type="match status" value="1"/>
</dbReference>
<proteinExistence type="inferred from homology"/>
<evidence type="ECO:0000256" key="2">
    <source>
        <dbReference type="ARBA" id="ARBA00010993"/>
    </source>
</evidence>
<dbReference type="InterPro" id="IPR013769">
    <property type="entry name" value="Band3_cytoplasmic_dom"/>
</dbReference>
<organism evidence="13 14">
    <name type="scientific">Dimorphilus gyrociliatus</name>
    <dbReference type="NCBI Taxonomy" id="2664684"/>
    <lineage>
        <taxon>Eukaryota</taxon>
        <taxon>Metazoa</taxon>
        <taxon>Spiralia</taxon>
        <taxon>Lophotrochozoa</taxon>
        <taxon>Annelida</taxon>
        <taxon>Polychaeta</taxon>
        <taxon>Polychaeta incertae sedis</taxon>
        <taxon>Dinophilidae</taxon>
        <taxon>Dimorphilus</taxon>
    </lineage>
</organism>
<comment type="subcellular location">
    <subcellularLocation>
        <location evidence="1">Basolateral cell membrane</location>
        <topology evidence="1">Multi-pass membrane protein</topology>
    </subcellularLocation>
    <subcellularLocation>
        <location evidence="9">Membrane</location>
        <topology evidence="9">Multi-pass membrane protein</topology>
    </subcellularLocation>
</comment>
<evidence type="ECO:0000256" key="8">
    <source>
        <dbReference type="ARBA" id="ARBA00023136"/>
    </source>
</evidence>
<evidence type="ECO:0000259" key="12">
    <source>
        <dbReference type="Pfam" id="PF07565"/>
    </source>
</evidence>
<evidence type="ECO:0000256" key="3">
    <source>
        <dbReference type="ARBA" id="ARBA00022448"/>
    </source>
</evidence>
<evidence type="ECO:0000256" key="7">
    <source>
        <dbReference type="ARBA" id="ARBA00023065"/>
    </source>
</evidence>
<dbReference type="Pfam" id="PF07565">
    <property type="entry name" value="Band_3_cyto"/>
    <property type="match status" value="1"/>
</dbReference>
<dbReference type="AlphaFoldDB" id="A0A7I8WAZ3"/>
<dbReference type="InterPro" id="IPR016152">
    <property type="entry name" value="PTrfase/Anion_transptr"/>
</dbReference>
<dbReference type="InterPro" id="IPR011531">
    <property type="entry name" value="HCO3_transpt-like_TM_dom"/>
</dbReference>
<dbReference type="PRINTS" id="PR01231">
    <property type="entry name" value="HCO3TRNSPORT"/>
</dbReference>
<keyword evidence="3 9" id="KW-0813">Transport</keyword>
<dbReference type="GO" id="GO:0008509">
    <property type="term" value="F:monoatomic anion transmembrane transporter activity"/>
    <property type="evidence" value="ECO:0007669"/>
    <property type="project" value="InterPro"/>
</dbReference>
<protein>
    <recommendedName>
        <fullName evidence="9">Anion exchange protein</fullName>
    </recommendedName>
</protein>
<dbReference type="Pfam" id="PF00955">
    <property type="entry name" value="HCO3_cotransp"/>
    <property type="match status" value="1"/>
</dbReference>
<accession>A0A7I8WAZ3</accession>
<evidence type="ECO:0000256" key="10">
    <source>
        <dbReference type="SAM" id="MobiDB-lite"/>
    </source>
</evidence>
<feature type="transmembrane region" description="Helical" evidence="9">
    <location>
        <begin position="431"/>
        <end position="452"/>
    </location>
</feature>
<comment type="similarity">
    <text evidence="2 9">Belongs to the anion exchanger (TC 2.A.31) family.</text>
</comment>
<dbReference type="NCBIfam" id="TIGR00834">
    <property type="entry name" value="ae"/>
    <property type="match status" value="1"/>
</dbReference>
<feature type="domain" description="Bicarbonate transporter-like transmembrane" evidence="11">
    <location>
        <begin position="375"/>
        <end position="943"/>
    </location>
</feature>
<evidence type="ECO:0000256" key="5">
    <source>
        <dbReference type="ARBA" id="ARBA00022692"/>
    </source>
</evidence>
<evidence type="ECO:0000313" key="14">
    <source>
        <dbReference type="Proteomes" id="UP000549394"/>
    </source>
</evidence>
<evidence type="ECO:0000313" key="13">
    <source>
        <dbReference type="EMBL" id="CAD5125303.1"/>
    </source>
</evidence>
<dbReference type="OrthoDB" id="1735926at2759"/>